<dbReference type="PRINTS" id="PR01036">
    <property type="entry name" value="TCRTETB"/>
</dbReference>
<organism evidence="8">
    <name type="scientific">Paenibacillus sp. AN1007</name>
    <dbReference type="NCBI Taxonomy" id="3151385"/>
    <lineage>
        <taxon>Bacteria</taxon>
        <taxon>Bacillati</taxon>
        <taxon>Bacillota</taxon>
        <taxon>Bacilli</taxon>
        <taxon>Bacillales</taxon>
        <taxon>Paenibacillaceae</taxon>
        <taxon>Paenibacillus</taxon>
    </lineage>
</organism>
<accession>A0AAU8NCQ3</accession>
<feature type="transmembrane region" description="Helical" evidence="6">
    <location>
        <begin position="243"/>
        <end position="261"/>
    </location>
</feature>
<evidence type="ECO:0000313" key="8">
    <source>
        <dbReference type="EMBL" id="XCP94743.1"/>
    </source>
</evidence>
<keyword evidence="2" id="KW-0813">Transport</keyword>
<evidence type="ECO:0000256" key="2">
    <source>
        <dbReference type="ARBA" id="ARBA00022448"/>
    </source>
</evidence>
<feature type="transmembrane region" description="Helical" evidence="6">
    <location>
        <begin position="72"/>
        <end position="89"/>
    </location>
</feature>
<keyword evidence="4 6" id="KW-1133">Transmembrane helix</keyword>
<dbReference type="SUPFAM" id="SSF103473">
    <property type="entry name" value="MFS general substrate transporter"/>
    <property type="match status" value="1"/>
</dbReference>
<evidence type="ECO:0000256" key="4">
    <source>
        <dbReference type="ARBA" id="ARBA00022989"/>
    </source>
</evidence>
<feature type="transmembrane region" description="Helical" evidence="6">
    <location>
        <begin position="162"/>
        <end position="185"/>
    </location>
</feature>
<feature type="transmembrane region" description="Helical" evidence="6">
    <location>
        <begin position="300"/>
        <end position="322"/>
    </location>
</feature>
<sequence length="393" mass="43414">MRRSLLVYLVSLAAFFGPFTQTLYSPLLPELAKKLQTSQDAVNLSIAIYPIFFACMQLVYGPLLDRYGRRKMLLIGFMFYVCATIGAAMSDTVTQLIIFRALQAMGVAVGSVAAITIIGDLFEGQKRGRSMGIYQMLVALGPGLGPVVGGIVGQHYGVDHLFWLLFAVSLLFWLILFLGLPETWTPHVNGGQFRLQQMTAVLTHRIGLAIVVLGSVQYAVFYTLLVLLPNILIDGYDLTPSSIGWLFLPISVCIVIGSMIGGRLQEYVEAKRLLLLLAVYNMMSILLFVMTASLSISTLAISLAIFGLTLGLSLPVQITILADEMPNHRASATGVYNFFRYVWMTIGPIAGTFFYRFGYKIEFLVFVLIFVAVLFFMCSRFFGRTKGSRSMGA</sequence>
<dbReference type="InterPro" id="IPR036259">
    <property type="entry name" value="MFS_trans_sf"/>
</dbReference>
<evidence type="ECO:0000256" key="5">
    <source>
        <dbReference type="ARBA" id="ARBA00023136"/>
    </source>
</evidence>
<dbReference type="GO" id="GO:0022857">
    <property type="term" value="F:transmembrane transporter activity"/>
    <property type="evidence" value="ECO:0007669"/>
    <property type="project" value="InterPro"/>
</dbReference>
<keyword evidence="3 6" id="KW-0812">Transmembrane</keyword>
<dbReference type="Pfam" id="PF07690">
    <property type="entry name" value="MFS_1"/>
    <property type="match status" value="1"/>
</dbReference>
<dbReference type="EMBL" id="CP159992">
    <property type="protein sequence ID" value="XCP94743.1"/>
    <property type="molecule type" value="Genomic_DNA"/>
</dbReference>
<feature type="transmembrane region" description="Helical" evidence="6">
    <location>
        <begin position="363"/>
        <end position="383"/>
    </location>
</feature>
<evidence type="ECO:0000256" key="1">
    <source>
        <dbReference type="ARBA" id="ARBA00004651"/>
    </source>
</evidence>
<keyword evidence="5 6" id="KW-0472">Membrane</keyword>
<evidence type="ECO:0000256" key="6">
    <source>
        <dbReference type="SAM" id="Phobius"/>
    </source>
</evidence>
<name>A0AAU8NCQ3_9BACL</name>
<protein>
    <submittedName>
        <fullName evidence="8">MFS transporter</fullName>
    </submittedName>
</protein>
<dbReference type="GO" id="GO:0005886">
    <property type="term" value="C:plasma membrane"/>
    <property type="evidence" value="ECO:0007669"/>
    <property type="project" value="UniProtKB-SubCell"/>
</dbReference>
<dbReference type="InterPro" id="IPR020846">
    <property type="entry name" value="MFS_dom"/>
</dbReference>
<evidence type="ECO:0000259" key="7">
    <source>
        <dbReference type="PROSITE" id="PS50850"/>
    </source>
</evidence>
<feature type="transmembrane region" description="Helical" evidence="6">
    <location>
        <begin position="41"/>
        <end position="60"/>
    </location>
</feature>
<feature type="transmembrane region" description="Helical" evidence="6">
    <location>
        <begin position="273"/>
        <end position="294"/>
    </location>
</feature>
<dbReference type="Gene3D" id="1.20.1720.10">
    <property type="entry name" value="Multidrug resistance protein D"/>
    <property type="match status" value="1"/>
</dbReference>
<feature type="domain" description="Major facilitator superfamily (MFS) profile" evidence="7">
    <location>
        <begin position="6"/>
        <end position="386"/>
    </location>
</feature>
<gene>
    <name evidence="8" type="ORF">ABXS70_27185</name>
</gene>
<feature type="transmembrane region" description="Helical" evidence="6">
    <location>
        <begin position="134"/>
        <end position="156"/>
    </location>
</feature>
<dbReference type="RefSeq" id="WP_366292375.1">
    <property type="nucleotide sequence ID" value="NZ_CP159992.1"/>
</dbReference>
<feature type="transmembrane region" description="Helical" evidence="6">
    <location>
        <begin position="101"/>
        <end position="122"/>
    </location>
</feature>
<feature type="transmembrane region" description="Helical" evidence="6">
    <location>
        <begin position="206"/>
        <end position="231"/>
    </location>
</feature>
<dbReference type="InterPro" id="IPR011701">
    <property type="entry name" value="MFS"/>
</dbReference>
<evidence type="ECO:0000256" key="3">
    <source>
        <dbReference type="ARBA" id="ARBA00022692"/>
    </source>
</evidence>
<dbReference type="PROSITE" id="PS50850">
    <property type="entry name" value="MFS"/>
    <property type="match status" value="1"/>
</dbReference>
<dbReference type="PANTHER" id="PTHR23502:SF35">
    <property type="entry name" value="MAJOR FACILITATOR SUPERFAMILY (MFS) PROFILE DOMAIN-CONTAINING PROTEIN"/>
    <property type="match status" value="1"/>
</dbReference>
<comment type="subcellular location">
    <subcellularLocation>
        <location evidence="1">Cell membrane</location>
        <topology evidence="1">Multi-pass membrane protein</topology>
    </subcellularLocation>
</comment>
<dbReference type="AlphaFoldDB" id="A0AAU8NCQ3"/>
<feature type="transmembrane region" description="Helical" evidence="6">
    <location>
        <begin position="334"/>
        <end position="357"/>
    </location>
</feature>
<proteinExistence type="predicted"/>
<dbReference type="PANTHER" id="PTHR23502">
    <property type="entry name" value="MAJOR FACILITATOR SUPERFAMILY"/>
    <property type="match status" value="1"/>
</dbReference>
<reference evidence="8" key="1">
    <citation type="submission" date="2024-05" db="EMBL/GenBank/DDBJ databases">
        <title>Draft genome assemblies of 36 bacteria isolated from hibernating arctic ground squirrels.</title>
        <authorList>
            <person name="McKee H."/>
            <person name="Mullen L."/>
            <person name="Drown D.M."/>
            <person name="Duddleston K.N."/>
        </authorList>
    </citation>
    <scope>NUCLEOTIDE SEQUENCE</scope>
    <source>
        <strain evidence="8">AN1007</strain>
    </source>
</reference>